<accession>A0A9D2KQ94</accession>
<dbReference type="EMBL" id="DWZA01000087">
    <property type="protein sequence ID" value="HJA71816.1"/>
    <property type="molecule type" value="Genomic_DNA"/>
</dbReference>
<evidence type="ECO:0000313" key="1">
    <source>
        <dbReference type="EMBL" id="HJA71816.1"/>
    </source>
</evidence>
<protein>
    <submittedName>
        <fullName evidence="1">Uncharacterized protein</fullName>
    </submittedName>
</protein>
<reference evidence="1" key="2">
    <citation type="submission" date="2021-04" db="EMBL/GenBank/DDBJ databases">
        <authorList>
            <person name="Gilroy R."/>
        </authorList>
    </citation>
    <scope>NUCLEOTIDE SEQUENCE</scope>
    <source>
        <strain evidence="1">CHK178-16964</strain>
    </source>
</reference>
<organism evidence="1 2">
    <name type="scientific">Candidatus Lachnoclostridium stercoravium</name>
    <dbReference type="NCBI Taxonomy" id="2838633"/>
    <lineage>
        <taxon>Bacteria</taxon>
        <taxon>Bacillati</taxon>
        <taxon>Bacillota</taxon>
        <taxon>Clostridia</taxon>
        <taxon>Lachnospirales</taxon>
        <taxon>Lachnospiraceae</taxon>
    </lineage>
</organism>
<evidence type="ECO:0000313" key="2">
    <source>
        <dbReference type="Proteomes" id="UP000823900"/>
    </source>
</evidence>
<proteinExistence type="predicted"/>
<gene>
    <name evidence="1" type="ORF">IAA07_09630</name>
</gene>
<dbReference type="Proteomes" id="UP000823900">
    <property type="component" value="Unassembled WGS sequence"/>
</dbReference>
<name>A0A9D2KQ94_9FIRM</name>
<sequence>MKADIADLKQEIQPMKVSIGNLEREVAGIKIHLENVTDRNIRLLAENYVPAARRYEKEVSQIESMKTDIEILKQVVTEHSEKLQN</sequence>
<dbReference type="AlphaFoldDB" id="A0A9D2KQ94"/>
<comment type="caution">
    <text evidence="1">The sequence shown here is derived from an EMBL/GenBank/DDBJ whole genome shotgun (WGS) entry which is preliminary data.</text>
</comment>
<reference evidence="1" key="1">
    <citation type="journal article" date="2021" name="PeerJ">
        <title>Extensive microbial diversity within the chicken gut microbiome revealed by metagenomics and culture.</title>
        <authorList>
            <person name="Gilroy R."/>
            <person name="Ravi A."/>
            <person name="Getino M."/>
            <person name="Pursley I."/>
            <person name="Horton D.L."/>
            <person name="Alikhan N.F."/>
            <person name="Baker D."/>
            <person name="Gharbi K."/>
            <person name="Hall N."/>
            <person name="Watson M."/>
            <person name="Adriaenssens E.M."/>
            <person name="Foster-Nyarko E."/>
            <person name="Jarju S."/>
            <person name="Secka A."/>
            <person name="Antonio M."/>
            <person name="Oren A."/>
            <person name="Chaudhuri R.R."/>
            <person name="La Ragione R."/>
            <person name="Hildebrand F."/>
            <person name="Pallen M.J."/>
        </authorList>
    </citation>
    <scope>NUCLEOTIDE SEQUENCE</scope>
    <source>
        <strain evidence="1">CHK178-16964</strain>
    </source>
</reference>